<protein>
    <submittedName>
        <fullName evidence="1">Uncharacterized protein</fullName>
    </submittedName>
</protein>
<feature type="non-terminal residue" evidence="1">
    <location>
        <position position="109"/>
    </location>
</feature>
<name>A0AAD2H9L6_9AGAR</name>
<dbReference type="AlphaFoldDB" id="A0AAD2H9L6"/>
<reference evidence="1" key="1">
    <citation type="submission" date="2023-11" db="EMBL/GenBank/DDBJ databases">
        <authorList>
            <person name="De Vega J J."/>
            <person name="De Vega J J."/>
        </authorList>
    </citation>
    <scope>NUCLEOTIDE SEQUENCE</scope>
</reference>
<evidence type="ECO:0000313" key="1">
    <source>
        <dbReference type="EMBL" id="CAK5271365.1"/>
    </source>
</evidence>
<sequence length="109" mass="11794">MLPWYLDLLATANLILRACGKERKASGCHRKWESRPGLASHSGLAVCMLLGMSRLFRVYTGEHSVSQTSCDRASAKIHAVSCSASTIVVVACVEWDQATRANAQTLASN</sequence>
<proteinExistence type="predicted"/>
<keyword evidence="2" id="KW-1185">Reference proteome</keyword>
<dbReference type="EMBL" id="CAVNYO010000170">
    <property type="protein sequence ID" value="CAK5271365.1"/>
    <property type="molecule type" value="Genomic_DNA"/>
</dbReference>
<accession>A0AAD2H9L6</accession>
<evidence type="ECO:0000313" key="2">
    <source>
        <dbReference type="Proteomes" id="UP001295794"/>
    </source>
</evidence>
<comment type="caution">
    <text evidence="1">The sequence shown here is derived from an EMBL/GenBank/DDBJ whole genome shotgun (WGS) entry which is preliminary data.</text>
</comment>
<organism evidence="1 2">
    <name type="scientific">Mycena citricolor</name>
    <dbReference type="NCBI Taxonomy" id="2018698"/>
    <lineage>
        <taxon>Eukaryota</taxon>
        <taxon>Fungi</taxon>
        <taxon>Dikarya</taxon>
        <taxon>Basidiomycota</taxon>
        <taxon>Agaricomycotina</taxon>
        <taxon>Agaricomycetes</taxon>
        <taxon>Agaricomycetidae</taxon>
        <taxon>Agaricales</taxon>
        <taxon>Marasmiineae</taxon>
        <taxon>Mycenaceae</taxon>
        <taxon>Mycena</taxon>
    </lineage>
</organism>
<dbReference type="Proteomes" id="UP001295794">
    <property type="component" value="Unassembled WGS sequence"/>
</dbReference>
<gene>
    <name evidence="1" type="ORF">MYCIT1_LOCUS16355</name>
</gene>